<organism evidence="2 3">
    <name type="scientific">Rhamnusium bicolor</name>
    <dbReference type="NCBI Taxonomy" id="1586634"/>
    <lineage>
        <taxon>Eukaryota</taxon>
        <taxon>Metazoa</taxon>
        <taxon>Ecdysozoa</taxon>
        <taxon>Arthropoda</taxon>
        <taxon>Hexapoda</taxon>
        <taxon>Insecta</taxon>
        <taxon>Pterygota</taxon>
        <taxon>Neoptera</taxon>
        <taxon>Endopterygota</taxon>
        <taxon>Coleoptera</taxon>
        <taxon>Polyphaga</taxon>
        <taxon>Cucujiformia</taxon>
        <taxon>Chrysomeloidea</taxon>
        <taxon>Cerambycidae</taxon>
        <taxon>Lepturinae</taxon>
        <taxon>Rhagiini</taxon>
        <taxon>Rhamnusium</taxon>
    </lineage>
</organism>
<dbReference type="AlphaFoldDB" id="A0AAV8Z6A5"/>
<dbReference type="SUPFAM" id="SSF51735">
    <property type="entry name" value="NAD(P)-binding Rossmann-fold domains"/>
    <property type="match status" value="1"/>
</dbReference>
<dbReference type="GO" id="GO:0016491">
    <property type="term" value="F:oxidoreductase activity"/>
    <property type="evidence" value="ECO:0007669"/>
    <property type="project" value="UniProtKB-KW"/>
</dbReference>
<name>A0AAV8Z6A5_9CUCU</name>
<evidence type="ECO:0000313" key="3">
    <source>
        <dbReference type="Proteomes" id="UP001162156"/>
    </source>
</evidence>
<keyword evidence="3" id="KW-1185">Reference proteome</keyword>
<reference evidence="2" key="1">
    <citation type="journal article" date="2023" name="Insect Mol. Biol.">
        <title>Genome sequencing provides insights into the evolution of gene families encoding plant cell wall-degrading enzymes in longhorned beetles.</title>
        <authorList>
            <person name="Shin N.R."/>
            <person name="Okamura Y."/>
            <person name="Kirsch R."/>
            <person name="Pauchet Y."/>
        </authorList>
    </citation>
    <scope>NUCLEOTIDE SEQUENCE</scope>
    <source>
        <strain evidence="2">RBIC_L_NR</strain>
    </source>
</reference>
<dbReference type="EMBL" id="JANEYF010001674">
    <property type="protein sequence ID" value="KAJ8959746.1"/>
    <property type="molecule type" value="Genomic_DNA"/>
</dbReference>
<evidence type="ECO:0000256" key="1">
    <source>
        <dbReference type="ARBA" id="ARBA00023002"/>
    </source>
</evidence>
<accession>A0AAV8Z6A5</accession>
<dbReference type="Gene3D" id="3.40.50.720">
    <property type="entry name" value="NAD(P)-binding Rossmann-like Domain"/>
    <property type="match status" value="1"/>
</dbReference>
<dbReference type="InterPro" id="IPR036291">
    <property type="entry name" value="NAD(P)-bd_dom_sf"/>
</dbReference>
<gene>
    <name evidence="2" type="ORF">NQ314_006174</name>
</gene>
<dbReference type="PRINTS" id="PR00081">
    <property type="entry name" value="GDHRDH"/>
</dbReference>
<sequence>MDIIMCIEETDVVDVMTIKRNQKNKIVTETCHEDICVKHLDLTSFNSVKCFAKELTRNEEHLDVLINNAGVFCMKHKKTCDGLDAVMQVNHFGPFLLTHLLTDLLKKSDGGRIIFITSTGAFLNNLNLQTLTEPMTFSPDILATAVNYYNSKLCNMISSIGFARKLESCNVTCNCLHPGMTNTDFMVKVAPDDGYIEKMAKKFTKEVLKYTTRDVVQAVGLCTFLATSDSVKHMTGKFFVDYQVHSQPRVLEDNEFCTSIWNESEMLTGVNCEEKSTGQNLGKKKFLL</sequence>
<dbReference type="PANTHER" id="PTHR43157:SF31">
    <property type="entry name" value="PHOSPHATIDYLINOSITOL-GLYCAN BIOSYNTHESIS CLASS F PROTEIN"/>
    <property type="match status" value="1"/>
</dbReference>
<dbReference type="Proteomes" id="UP001162156">
    <property type="component" value="Unassembled WGS sequence"/>
</dbReference>
<comment type="caution">
    <text evidence="2">The sequence shown here is derived from an EMBL/GenBank/DDBJ whole genome shotgun (WGS) entry which is preliminary data.</text>
</comment>
<dbReference type="Pfam" id="PF00106">
    <property type="entry name" value="adh_short"/>
    <property type="match status" value="1"/>
</dbReference>
<proteinExistence type="predicted"/>
<protein>
    <submittedName>
        <fullName evidence="2">Uncharacterized protein</fullName>
    </submittedName>
</protein>
<keyword evidence="1" id="KW-0560">Oxidoreductase</keyword>
<dbReference type="InterPro" id="IPR002347">
    <property type="entry name" value="SDR_fam"/>
</dbReference>
<evidence type="ECO:0000313" key="2">
    <source>
        <dbReference type="EMBL" id="KAJ8959746.1"/>
    </source>
</evidence>
<dbReference type="PANTHER" id="PTHR43157">
    <property type="entry name" value="PHOSPHATIDYLINOSITOL-GLYCAN BIOSYNTHESIS CLASS F PROTEIN-RELATED"/>
    <property type="match status" value="1"/>
</dbReference>